<feature type="region of interest" description="Disordered" evidence="4">
    <location>
        <begin position="702"/>
        <end position="732"/>
    </location>
</feature>
<feature type="coiled-coil region" evidence="3">
    <location>
        <begin position="179"/>
        <end position="248"/>
    </location>
</feature>
<feature type="region of interest" description="Disordered" evidence="4">
    <location>
        <begin position="817"/>
        <end position="839"/>
    </location>
</feature>
<organism evidence="5">
    <name type="scientific">Aegilops tauschii</name>
    <name type="common">Tausch's goatgrass</name>
    <name type="synonym">Aegilops squarrosa</name>
    <dbReference type="NCBI Taxonomy" id="37682"/>
    <lineage>
        <taxon>Eukaryota</taxon>
        <taxon>Viridiplantae</taxon>
        <taxon>Streptophyta</taxon>
        <taxon>Embryophyta</taxon>
        <taxon>Tracheophyta</taxon>
        <taxon>Spermatophyta</taxon>
        <taxon>Magnoliopsida</taxon>
        <taxon>Liliopsida</taxon>
        <taxon>Poales</taxon>
        <taxon>Poaceae</taxon>
        <taxon>BOP clade</taxon>
        <taxon>Pooideae</taxon>
        <taxon>Triticodae</taxon>
        <taxon>Triticeae</taxon>
        <taxon>Triticinae</taxon>
        <taxon>Aegilops</taxon>
    </lineage>
</organism>
<evidence type="ECO:0000256" key="3">
    <source>
        <dbReference type="SAM" id="Coils"/>
    </source>
</evidence>
<dbReference type="Pfam" id="PF05911">
    <property type="entry name" value="FPP"/>
    <property type="match status" value="4"/>
</dbReference>
<sequence>MAPACVFNNPNLAAAWVLDRSVTNAEMTTRRRPRLDGNLTKDASTESQVTQPAAQQSLLGKRRQSHCHSLTGTKEKIARLERSLQGLNEQLSFAHAECFEKDAILSKQAKVAEEAILGWEKAEAEAIAIKTELDDTLHQKAMVEQRICQLDEALNVAAEERELLIKDTAQIISCEKDKVWNLEQNVAEKENIIASLDDEYSRLSEILSVKEKIILDLTESNAVKESDLKDLAAKLESTERSNSSLRYEVCMLQKQLDIRSEERKCNLKSADASHKQHLENVRKITKLEEECKRLRSMIQNSSNASHVSPSLLARLHVTEDENKAMKESLSRKDGELQLSRTMLARTTSKLSQVEAQLEDLSGDRATTELAKRSPTVIENPLSSISEGGRNEDNVSCSGSWASALISELEHFKNGKLTTPSCKSTRMSDLSFMDDFEEIERLAMVCDDKPSKSYDVKREATESAGKELVPVDGLSETTNQVHPHKTEKGLLKLIELVEGVIQRSSKDYSSNLVQSGGNMGDQSTLITGYFAHAFLWKTSELTCVLRHFIVVCNELLYGNTDVERFVLEVSLTLDWILNHCFSLQDVSEMRETIIKHLHLDSTDVHEAVAAKQIGVQATNGIDEPGTPNSVQMSLVSASSPMDIGLKADNDTDSIRNGVSFSFHAPEVKSSSLRAELNALKETGNLVTHGVDGKSTVSELDKHKSIANSEVNKGSLQGSSHSTEEDPKCVSGNKDKNLHTQLEISTASEKLIECQETILNLGKQLKALSSPKDATSVRPERKPRSKSLNEMLAVDDGGFYDLSSPKTKEIICSEIRPPHERKLSADEGGDDSESCYSHPTPVVPPGKPYGVSGTCKKEATAKAVSLAVVPSKHKGNPNLLKRILTGRRRDAIIKPKVVLSA</sequence>
<evidence type="ECO:0008006" key="6">
    <source>
        <dbReference type="Google" id="ProtNLM"/>
    </source>
</evidence>
<evidence type="ECO:0000313" key="5">
    <source>
        <dbReference type="EnsemblPlants" id="EMT29254"/>
    </source>
</evidence>
<feature type="compositionally biased region" description="Polar residues" evidence="4">
    <location>
        <begin position="704"/>
        <end position="719"/>
    </location>
</feature>
<accession>M8C4U9</accession>
<name>M8C4U9_AEGTA</name>
<feature type="compositionally biased region" description="Polar residues" evidence="4">
    <location>
        <begin position="41"/>
        <end position="58"/>
    </location>
</feature>
<comment type="similarity">
    <text evidence="1">Belongs to the FPP family.</text>
</comment>
<dbReference type="EnsemblPlants" id="EMT29254">
    <property type="protein sequence ID" value="EMT29254"/>
    <property type="gene ID" value="F775_01562"/>
</dbReference>
<keyword evidence="2 3" id="KW-0175">Coiled coil</keyword>
<evidence type="ECO:0000256" key="1">
    <source>
        <dbReference type="ARBA" id="ARBA00005921"/>
    </source>
</evidence>
<dbReference type="PANTHER" id="PTHR31580">
    <property type="entry name" value="FILAMENT-LIKE PLANT PROTEIN 4"/>
    <property type="match status" value="1"/>
</dbReference>
<dbReference type="AlphaFoldDB" id="M8C4U9"/>
<dbReference type="PANTHER" id="PTHR31580:SF22">
    <property type="entry name" value="FILAMENT-LIKE PLANT PROTEIN 7"/>
    <property type="match status" value="1"/>
</dbReference>
<protein>
    <recommendedName>
        <fullName evidence="6">Filament-like plant protein 7</fullName>
    </recommendedName>
</protein>
<reference evidence="5" key="1">
    <citation type="submission" date="2015-06" db="UniProtKB">
        <authorList>
            <consortium name="EnsemblPlants"/>
        </authorList>
    </citation>
    <scope>IDENTIFICATION</scope>
</reference>
<feature type="region of interest" description="Disordered" evidence="4">
    <location>
        <begin position="28"/>
        <end position="72"/>
    </location>
</feature>
<feature type="compositionally biased region" description="Basic and acidic residues" evidence="4">
    <location>
        <begin position="720"/>
        <end position="732"/>
    </location>
</feature>
<proteinExistence type="inferred from homology"/>
<evidence type="ECO:0000256" key="2">
    <source>
        <dbReference type="ARBA" id="ARBA00023054"/>
    </source>
</evidence>
<dbReference type="InterPro" id="IPR008587">
    <property type="entry name" value="FPP_plant"/>
</dbReference>
<evidence type="ECO:0000256" key="4">
    <source>
        <dbReference type="SAM" id="MobiDB-lite"/>
    </source>
</evidence>